<dbReference type="AlphaFoldDB" id="A0A386WHB7"/>
<dbReference type="RefSeq" id="WP_120569439.1">
    <property type="nucleotide sequence ID" value="NZ_CP024087.1"/>
</dbReference>
<dbReference type="EMBL" id="CP024087">
    <property type="protein sequence ID" value="AYF27068.1"/>
    <property type="molecule type" value="Genomic_DNA"/>
</dbReference>
<comment type="similarity">
    <text evidence="1">Belongs to the ROK (NagC/XylR) family.</text>
</comment>
<organism evidence="2 3">
    <name type="scientific">Micromonospora tulbaghiae</name>
    <dbReference type="NCBI Taxonomy" id="479978"/>
    <lineage>
        <taxon>Bacteria</taxon>
        <taxon>Bacillati</taxon>
        <taxon>Actinomycetota</taxon>
        <taxon>Actinomycetes</taxon>
        <taxon>Micromonosporales</taxon>
        <taxon>Micromonosporaceae</taxon>
        <taxon>Micromonospora</taxon>
    </lineage>
</organism>
<dbReference type="Pfam" id="PF00480">
    <property type="entry name" value="ROK"/>
    <property type="match status" value="1"/>
</dbReference>
<evidence type="ECO:0000313" key="2">
    <source>
        <dbReference type="EMBL" id="AYF27068.1"/>
    </source>
</evidence>
<dbReference type="KEGG" id="mtua:CSH63_06440"/>
<reference evidence="2 3" key="1">
    <citation type="submission" date="2017-10" db="EMBL/GenBank/DDBJ databases">
        <title>Integration of genomic and chemical information greatly accelerates assignment of the full stereostructure of myelolactone, a potent inhibitor of myeloma from a marine-derived Micromonospora.</title>
        <authorList>
            <person name="Kim M.C."/>
            <person name="Machado H."/>
            <person name="Jensen P.R."/>
            <person name="Fenical W."/>
        </authorList>
    </citation>
    <scope>NUCLEOTIDE SEQUENCE [LARGE SCALE GENOMIC DNA]</scope>
    <source>
        <strain evidence="2 3">CNY-010</strain>
    </source>
</reference>
<dbReference type="Proteomes" id="UP000267804">
    <property type="component" value="Chromosome"/>
</dbReference>
<protein>
    <submittedName>
        <fullName evidence="2">Sugar kinase</fullName>
    </submittedName>
</protein>
<dbReference type="PANTHER" id="PTHR18964">
    <property type="entry name" value="ROK (REPRESSOR, ORF, KINASE) FAMILY"/>
    <property type="match status" value="1"/>
</dbReference>
<evidence type="ECO:0000256" key="1">
    <source>
        <dbReference type="ARBA" id="ARBA00006479"/>
    </source>
</evidence>
<evidence type="ECO:0000313" key="3">
    <source>
        <dbReference type="Proteomes" id="UP000267804"/>
    </source>
</evidence>
<name>A0A386WHB7_9ACTN</name>
<dbReference type="SUPFAM" id="SSF53067">
    <property type="entry name" value="Actin-like ATPase domain"/>
    <property type="match status" value="1"/>
</dbReference>
<sequence>MERPANPRLLGIDFGGTKMAIGVGDTDGRLLASERLPTIAEQGAQQALTRALDRACELAEQTGGTIVAAGIASPGVVHDHGIELAPNVPGWEQLRLGEAVRAHLNLAHVRVTNDLKAAAYAELRLGALRDADPGLVVGLGTGVAAAVTVNGEVLPGRHGAAGEIAYGLTDLSWPPRLEPMLEATFSGRALDELAQRLGVDGRAAGLCAAAEQPGPVRDQLRLRVDELARQLVTCCLLLDPQRIVLVGSVAGNDLVRELLTERLTHTLPYPPEIVLSDFAQDAALLGALVMATEAQPAVV</sequence>
<dbReference type="InterPro" id="IPR000600">
    <property type="entry name" value="ROK"/>
</dbReference>
<proteinExistence type="inferred from homology"/>
<dbReference type="Gene3D" id="3.30.420.40">
    <property type="match status" value="2"/>
</dbReference>
<dbReference type="PANTHER" id="PTHR18964:SF149">
    <property type="entry name" value="BIFUNCTIONAL UDP-N-ACETYLGLUCOSAMINE 2-EPIMERASE_N-ACETYLMANNOSAMINE KINASE"/>
    <property type="match status" value="1"/>
</dbReference>
<dbReference type="InterPro" id="IPR043129">
    <property type="entry name" value="ATPase_NBD"/>
</dbReference>
<dbReference type="GO" id="GO:0016301">
    <property type="term" value="F:kinase activity"/>
    <property type="evidence" value="ECO:0007669"/>
    <property type="project" value="UniProtKB-KW"/>
</dbReference>
<gene>
    <name evidence="2" type="ORF">CSH63_06440</name>
</gene>
<accession>A0A386WHB7</accession>
<keyword evidence="2" id="KW-0418">Kinase</keyword>
<keyword evidence="2" id="KW-0808">Transferase</keyword>